<organism evidence="2 3">
    <name type="scientific">Candidatus Mediterraneibacter faecipullorum</name>
    <dbReference type="NCBI Taxonomy" id="2838670"/>
    <lineage>
        <taxon>Bacteria</taxon>
        <taxon>Bacillati</taxon>
        <taxon>Bacillota</taxon>
        <taxon>Clostridia</taxon>
        <taxon>Lachnospirales</taxon>
        <taxon>Lachnospiraceae</taxon>
        <taxon>Mediterraneibacter</taxon>
    </lineage>
</organism>
<protein>
    <submittedName>
        <fullName evidence="2">Uncharacterized protein</fullName>
    </submittedName>
</protein>
<keyword evidence="1" id="KW-0472">Membrane</keyword>
<comment type="caution">
    <text evidence="2">The sequence shown here is derived from an EMBL/GenBank/DDBJ whole genome shotgun (WGS) entry which is preliminary data.</text>
</comment>
<evidence type="ECO:0000313" key="2">
    <source>
        <dbReference type="EMBL" id="HJC33184.1"/>
    </source>
</evidence>
<dbReference type="Proteomes" id="UP000823890">
    <property type="component" value="Unassembled WGS sequence"/>
</dbReference>
<sequence>MYIRKSVLRGIAAIAGIIILAAVAVLYCFTEISIPMPVYAAVWFGCLAVMLACSSGTH</sequence>
<accession>A0A9D2NK79</accession>
<evidence type="ECO:0000313" key="3">
    <source>
        <dbReference type="Proteomes" id="UP000823890"/>
    </source>
</evidence>
<evidence type="ECO:0000256" key="1">
    <source>
        <dbReference type="SAM" id="Phobius"/>
    </source>
</evidence>
<keyword evidence="1" id="KW-1133">Transmembrane helix</keyword>
<dbReference type="EMBL" id="DWWO01000011">
    <property type="protein sequence ID" value="HJC33184.1"/>
    <property type="molecule type" value="Genomic_DNA"/>
</dbReference>
<keyword evidence="1" id="KW-0812">Transmembrane</keyword>
<dbReference type="AlphaFoldDB" id="A0A9D2NK79"/>
<name>A0A9D2NK79_9FIRM</name>
<proteinExistence type="predicted"/>
<reference evidence="2" key="1">
    <citation type="journal article" date="2021" name="PeerJ">
        <title>Extensive microbial diversity within the chicken gut microbiome revealed by metagenomics and culture.</title>
        <authorList>
            <person name="Gilroy R."/>
            <person name="Ravi A."/>
            <person name="Getino M."/>
            <person name="Pursley I."/>
            <person name="Horton D.L."/>
            <person name="Alikhan N.F."/>
            <person name="Baker D."/>
            <person name="Gharbi K."/>
            <person name="Hall N."/>
            <person name="Watson M."/>
            <person name="Adriaenssens E.M."/>
            <person name="Foster-Nyarko E."/>
            <person name="Jarju S."/>
            <person name="Secka A."/>
            <person name="Antonio M."/>
            <person name="Oren A."/>
            <person name="Chaudhuri R.R."/>
            <person name="La Ragione R."/>
            <person name="Hildebrand F."/>
            <person name="Pallen M.J."/>
        </authorList>
    </citation>
    <scope>NUCLEOTIDE SEQUENCE</scope>
    <source>
        <strain evidence="2">ChiW19-954</strain>
    </source>
</reference>
<gene>
    <name evidence="2" type="ORF">H9758_01160</name>
</gene>
<reference evidence="2" key="2">
    <citation type="submission" date="2021-04" db="EMBL/GenBank/DDBJ databases">
        <authorList>
            <person name="Gilroy R."/>
        </authorList>
    </citation>
    <scope>NUCLEOTIDE SEQUENCE</scope>
    <source>
        <strain evidence="2">ChiW19-954</strain>
    </source>
</reference>
<feature type="transmembrane region" description="Helical" evidence="1">
    <location>
        <begin position="33"/>
        <end position="53"/>
    </location>
</feature>
<feature type="transmembrane region" description="Helical" evidence="1">
    <location>
        <begin position="7"/>
        <end position="27"/>
    </location>
</feature>